<comment type="cofactor">
    <cofactor evidence="1">
        <name>FAD</name>
        <dbReference type="ChEBI" id="CHEBI:57692"/>
    </cofactor>
</comment>
<dbReference type="Proteomes" id="UP000266841">
    <property type="component" value="Unassembled WGS sequence"/>
</dbReference>
<proteinExistence type="inferred from homology"/>
<dbReference type="EMBL" id="AGNL01005760">
    <property type="protein sequence ID" value="EJK72482.1"/>
    <property type="molecule type" value="Genomic_DNA"/>
</dbReference>
<feature type="compositionally biased region" description="Basic residues" evidence="6">
    <location>
        <begin position="416"/>
        <end position="442"/>
    </location>
</feature>
<evidence type="ECO:0000256" key="3">
    <source>
        <dbReference type="ARBA" id="ARBA00022630"/>
    </source>
</evidence>
<dbReference type="PROSITE" id="PS51387">
    <property type="entry name" value="FAD_PCMH"/>
    <property type="match status" value="1"/>
</dbReference>
<dbReference type="InterPro" id="IPR016167">
    <property type="entry name" value="FAD-bd_PCMH_sub1"/>
</dbReference>
<evidence type="ECO:0000313" key="9">
    <source>
        <dbReference type="EMBL" id="EJK72482.1"/>
    </source>
</evidence>
<name>K0TM82_THAOC</name>
<dbReference type="PANTHER" id="PTHR42973">
    <property type="entry name" value="BINDING OXIDOREDUCTASE, PUTATIVE (AFU_ORTHOLOGUE AFUA_1G17690)-RELATED"/>
    <property type="match status" value="1"/>
</dbReference>
<feature type="region of interest" description="Disordered" evidence="6">
    <location>
        <begin position="373"/>
        <end position="464"/>
    </location>
</feature>
<dbReference type="Gene3D" id="3.30.465.10">
    <property type="match status" value="1"/>
</dbReference>
<evidence type="ECO:0000256" key="5">
    <source>
        <dbReference type="ARBA" id="ARBA00023002"/>
    </source>
</evidence>
<accession>K0TM82</accession>
<dbReference type="InterPro" id="IPR006094">
    <property type="entry name" value="Oxid_FAD_bind_N"/>
</dbReference>
<organism evidence="9 10">
    <name type="scientific">Thalassiosira oceanica</name>
    <name type="common">Marine diatom</name>
    <dbReference type="NCBI Taxonomy" id="159749"/>
    <lineage>
        <taxon>Eukaryota</taxon>
        <taxon>Sar</taxon>
        <taxon>Stramenopiles</taxon>
        <taxon>Ochrophyta</taxon>
        <taxon>Bacillariophyta</taxon>
        <taxon>Coscinodiscophyceae</taxon>
        <taxon>Thalassiosirophycidae</taxon>
        <taxon>Thalassiosirales</taxon>
        <taxon>Thalassiosiraceae</taxon>
        <taxon>Thalassiosira</taxon>
    </lineage>
</organism>
<feature type="domain" description="FAD-binding PCMH-type" evidence="8">
    <location>
        <begin position="791"/>
        <end position="1024"/>
    </location>
</feature>
<keyword evidence="10" id="KW-1185">Reference proteome</keyword>
<protein>
    <recommendedName>
        <fullName evidence="8">FAD-binding PCMH-type domain-containing protein</fullName>
    </recommendedName>
</protein>
<evidence type="ECO:0000256" key="6">
    <source>
        <dbReference type="SAM" id="MobiDB-lite"/>
    </source>
</evidence>
<dbReference type="Gene3D" id="3.30.43.10">
    <property type="entry name" value="Uridine Diphospho-n-acetylenolpyruvylglucosamine Reductase, domain 2"/>
    <property type="match status" value="1"/>
</dbReference>
<keyword evidence="7" id="KW-0732">Signal</keyword>
<dbReference type="Pfam" id="PF01565">
    <property type="entry name" value="FAD_binding_4"/>
    <property type="match status" value="1"/>
</dbReference>
<dbReference type="GO" id="GO:0016491">
    <property type="term" value="F:oxidoreductase activity"/>
    <property type="evidence" value="ECO:0007669"/>
    <property type="project" value="UniProtKB-KW"/>
</dbReference>
<gene>
    <name evidence="9" type="ORF">THAOC_05984</name>
</gene>
<dbReference type="InterPro" id="IPR050416">
    <property type="entry name" value="FAD-linked_Oxidoreductase"/>
</dbReference>
<reference evidence="9 10" key="1">
    <citation type="journal article" date="2012" name="Genome Biol.">
        <title>Genome and low-iron response of an oceanic diatom adapted to chronic iron limitation.</title>
        <authorList>
            <person name="Lommer M."/>
            <person name="Specht M."/>
            <person name="Roy A.S."/>
            <person name="Kraemer L."/>
            <person name="Andreson R."/>
            <person name="Gutowska M.A."/>
            <person name="Wolf J."/>
            <person name="Bergner S.V."/>
            <person name="Schilhabel M.B."/>
            <person name="Klostermeier U.C."/>
            <person name="Beiko R.G."/>
            <person name="Rosenstiel P."/>
            <person name="Hippler M."/>
            <person name="Laroche J."/>
        </authorList>
    </citation>
    <scope>NUCLEOTIDE SEQUENCE [LARGE SCALE GENOMIC DNA]</scope>
    <source>
        <strain evidence="9 10">CCMP1005</strain>
    </source>
</reference>
<comment type="similarity">
    <text evidence="2">Belongs to the oxygen-dependent FAD-linked oxidoreductase family.</text>
</comment>
<feature type="chain" id="PRO_5003841899" description="FAD-binding PCMH-type domain-containing protein" evidence="7">
    <location>
        <begin position="19"/>
        <end position="1165"/>
    </location>
</feature>
<comment type="caution">
    <text evidence="9">The sequence shown here is derived from an EMBL/GenBank/DDBJ whole genome shotgun (WGS) entry which is preliminary data.</text>
</comment>
<dbReference type="OrthoDB" id="415825at2759"/>
<keyword evidence="5" id="KW-0560">Oxidoreductase</keyword>
<dbReference type="InterPro" id="IPR016169">
    <property type="entry name" value="FAD-bd_PCMH_sub2"/>
</dbReference>
<evidence type="ECO:0000256" key="4">
    <source>
        <dbReference type="ARBA" id="ARBA00022827"/>
    </source>
</evidence>
<evidence type="ECO:0000256" key="7">
    <source>
        <dbReference type="SAM" id="SignalP"/>
    </source>
</evidence>
<dbReference type="InterPro" id="IPR016166">
    <property type="entry name" value="FAD-bd_PCMH"/>
</dbReference>
<feature type="non-terminal residue" evidence="9">
    <location>
        <position position="1165"/>
    </location>
</feature>
<feature type="signal peptide" evidence="7">
    <location>
        <begin position="1"/>
        <end position="18"/>
    </location>
</feature>
<feature type="compositionally biased region" description="Basic and acidic residues" evidence="6">
    <location>
        <begin position="376"/>
        <end position="400"/>
    </location>
</feature>
<keyword evidence="4" id="KW-0274">FAD</keyword>
<evidence type="ECO:0000259" key="8">
    <source>
        <dbReference type="PROSITE" id="PS51387"/>
    </source>
</evidence>
<dbReference type="GO" id="GO:0071949">
    <property type="term" value="F:FAD binding"/>
    <property type="evidence" value="ECO:0007669"/>
    <property type="project" value="InterPro"/>
</dbReference>
<dbReference type="PANTHER" id="PTHR42973:SF39">
    <property type="entry name" value="FAD-BINDING PCMH-TYPE DOMAIN-CONTAINING PROTEIN"/>
    <property type="match status" value="1"/>
</dbReference>
<evidence type="ECO:0000256" key="2">
    <source>
        <dbReference type="ARBA" id="ARBA00005466"/>
    </source>
</evidence>
<dbReference type="AlphaFoldDB" id="K0TM82"/>
<dbReference type="InterPro" id="IPR036318">
    <property type="entry name" value="FAD-bd_PCMH-like_sf"/>
</dbReference>
<dbReference type="SUPFAM" id="SSF56176">
    <property type="entry name" value="FAD-binding/transporter-associated domain-like"/>
    <property type="match status" value="1"/>
</dbReference>
<feature type="region of interest" description="Disordered" evidence="6">
    <location>
        <begin position="34"/>
        <end position="58"/>
    </location>
</feature>
<sequence>MRLLISTLLAGSIARAAGTVSVVDNYRDPVVEGEEAAGVGGGSGKEVSKKKGPGGRGLERGCSHNMCRLSLKWWPTSRVAMSVVDTSTRSARAPWQAKEHGLVSFGTLHQILVISLTSRHRRVAQAGEAPGFFGPTAFFDEGVVQWGGIMGFPGAMGKDMNPVKYLFKGGTEAIYAFVGFIWSGKVSGGGPDFYPYDKGFGNHEVQHPMIDINVGVPAPQAPDNRFDFSSRGGSRLKEAGIDDTAGSFATLDNEGGAVVDEATDFGSACVGSPGWRSGVARFLKSAAESWELVDPSENDLTGGAFVANMFGWSTLLALAVAFAHSNPNKAKGKGRRLAQSTTKRHSRASLLFAMTFLLKCALGENLGNLQGSSLHLPEEPTEENHLRGSEELEDNHRKLESSVLFDPEPAMARTKQTARKKAGSTKAAKTKASKTKAAKTKAAKSTPDKNESSEKSGGSSSDNECDMSQFVGSWLYVSSKCPGDVFVEISCDDMKRGPCYYHEVHRDKDLCAFGTSAMQAFDPRHYLDLDECTIGLDRQVHLTQFSEGREKCDSENPKDLSVKIRRDFLNDQILIDFAENGSNTYYTEGEPRVAMRLRNSRHLMSTEDHCALEDQIAGVFGRRLQCTACSGLWKDHLPWNNLKDSSNNELVVDRDINRGKWRDDCLPEFNRRLPQLGSNLPAAFQLVLPPGTEQVPFGDRSCWGLTDQKSGLCTCEMFNAFESSDPKPKSAIFDSLGDRIVDMAGTGAPFYPTYKHLVSSTFIDERGVTTPSGFNPYSEYKSWIEDDGHSNMELPGAVLFPSAPYDVYAAVHFARAHGLKISVKTSGHSYSGSGTRRNTLHLNMRKYRKYTNVVPCNDTIPDSPGSDLNDLPCYLAHKRKDSRCRELPQDCGEQEWKPGYLVIGGGQNWAEAYGAVHEYNEGKPEHEKYHAVGGNTATVSPNGWGLQGGLSGTSLGRRFGYGVDQPLMYELMLATGELVRFGPTDTEHVPERYAPKTTKLWTAVRGGGGGFGINLKIYFQLHHYPGKLEYLTLPWGEGNSKNRQDNGGRWFHENNIDRTFCGALDLDDVPSLEDNFPGSKKYKTVWRIFNEFNLFFGLFPKELNEKLSKEDGKDVTEVDAYLCGSPASGPFNRYCYGGGAVAQVEAWGRYLEFKRDNLKGAGIGR</sequence>
<evidence type="ECO:0000313" key="10">
    <source>
        <dbReference type="Proteomes" id="UP000266841"/>
    </source>
</evidence>
<evidence type="ECO:0000256" key="1">
    <source>
        <dbReference type="ARBA" id="ARBA00001974"/>
    </source>
</evidence>
<keyword evidence="3" id="KW-0285">Flavoprotein</keyword>